<accession>A0A915NNG8</accession>
<feature type="domain" description="Ig-like" evidence="11">
    <location>
        <begin position="265"/>
        <end position="355"/>
    </location>
</feature>
<keyword evidence="9" id="KW-0812">Transmembrane</keyword>
<evidence type="ECO:0000256" key="3">
    <source>
        <dbReference type="ARBA" id="ARBA00022729"/>
    </source>
</evidence>
<dbReference type="GO" id="GO:0043005">
    <property type="term" value="C:neuron projection"/>
    <property type="evidence" value="ECO:0007669"/>
    <property type="project" value="TreeGrafter"/>
</dbReference>
<dbReference type="Gene3D" id="2.60.120.740">
    <property type="match status" value="2"/>
</dbReference>
<dbReference type="CDD" id="cd22828">
    <property type="entry name" value="Gal_Rha_Lectin_EVA1_EVA1C_rpt1"/>
    <property type="match status" value="1"/>
</dbReference>
<dbReference type="InterPro" id="IPR000922">
    <property type="entry name" value="Lectin_gal-bd_dom"/>
</dbReference>
<keyword evidence="3" id="KW-0732">Signal</keyword>
<dbReference type="GO" id="GO:0030246">
    <property type="term" value="F:carbohydrate binding"/>
    <property type="evidence" value="ECO:0007669"/>
    <property type="project" value="InterPro"/>
</dbReference>
<dbReference type="AlphaFoldDB" id="A0A915NNG8"/>
<evidence type="ECO:0000259" key="11">
    <source>
        <dbReference type="PROSITE" id="PS50835"/>
    </source>
</evidence>
<organism evidence="12 13">
    <name type="scientific">Meloidogyne floridensis</name>
    <dbReference type="NCBI Taxonomy" id="298350"/>
    <lineage>
        <taxon>Eukaryota</taxon>
        <taxon>Metazoa</taxon>
        <taxon>Ecdysozoa</taxon>
        <taxon>Nematoda</taxon>
        <taxon>Chromadorea</taxon>
        <taxon>Rhabditida</taxon>
        <taxon>Tylenchina</taxon>
        <taxon>Tylenchomorpha</taxon>
        <taxon>Tylenchoidea</taxon>
        <taxon>Meloidogynidae</taxon>
        <taxon>Meloidogyninae</taxon>
        <taxon>Meloidogyne</taxon>
    </lineage>
</organism>
<dbReference type="WBParaSite" id="scf7180000418723.g2814">
    <property type="protein sequence ID" value="scf7180000418723.g2814"/>
    <property type="gene ID" value="scf7180000418723.g2814"/>
</dbReference>
<dbReference type="PROSITE" id="PS50835">
    <property type="entry name" value="IG_LIKE"/>
    <property type="match status" value="3"/>
</dbReference>
<feature type="domain" description="Ig-like" evidence="11">
    <location>
        <begin position="166"/>
        <end position="248"/>
    </location>
</feature>
<dbReference type="InterPro" id="IPR007110">
    <property type="entry name" value="Ig-like_dom"/>
</dbReference>
<evidence type="ECO:0000256" key="5">
    <source>
        <dbReference type="ARBA" id="ARBA00023136"/>
    </source>
</evidence>
<dbReference type="SMART" id="SM00408">
    <property type="entry name" value="IGc2"/>
    <property type="match status" value="3"/>
</dbReference>
<dbReference type="Proteomes" id="UP000887560">
    <property type="component" value="Unplaced"/>
</dbReference>
<name>A0A915NNG8_9BILA</name>
<evidence type="ECO:0000256" key="9">
    <source>
        <dbReference type="SAM" id="Phobius"/>
    </source>
</evidence>
<evidence type="ECO:0000256" key="6">
    <source>
        <dbReference type="ARBA" id="ARBA00023157"/>
    </source>
</evidence>
<keyword evidence="4" id="KW-0677">Repeat</keyword>
<keyword evidence="7" id="KW-0325">Glycoprotein</keyword>
<dbReference type="InterPro" id="IPR003599">
    <property type="entry name" value="Ig_sub"/>
</dbReference>
<dbReference type="InterPro" id="IPR013783">
    <property type="entry name" value="Ig-like_fold"/>
</dbReference>
<evidence type="ECO:0000256" key="7">
    <source>
        <dbReference type="ARBA" id="ARBA00023180"/>
    </source>
</evidence>
<keyword evidence="2" id="KW-1003">Cell membrane</keyword>
<evidence type="ECO:0000256" key="4">
    <source>
        <dbReference type="ARBA" id="ARBA00022737"/>
    </source>
</evidence>
<dbReference type="Pfam" id="PF07679">
    <property type="entry name" value="I-set"/>
    <property type="match status" value="1"/>
</dbReference>
<feature type="transmembrane region" description="Helical" evidence="9">
    <location>
        <begin position="687"/>
        <end position="710"/>
    </location>
</feature>
<sequence>MTSYFSYNPSLSSIVLLVAVFLNCSHFKFFVVKDGPGKKQKTEENGRETFGTNDPLEEISSLRANRSPLILEESMNNITGMRGDTIEFRCKIENAGKYKIAFFREGIPPRLIAYDESIFRRTDKYQLLSKLNGNQWLLRIKDIQEDDSGGYICQLNSNPILTKTVPPIILKSSTPAAVEVREGLNVTLSCNARGNPLPTIVWRRADKQIIKYGKNDGYGDSVHKGPELVLRGVSRQHMSEYICTASNGIFPDESWTIKLHPVVVPQRLIVEAPLNATFVKMACTVEAWPRANLVWLFQNKPLHDSEKYSTEQLVSERYRSVHILKIKNVKNSDFGTYKCVANNDYGSHFGEIRLVELPLTQQYSYVNNYHSISSGIYPNIDEENDEEEWGDTGIENPFGILTTTTTSSLCFNDDFDDIHDRQALLTDSLRLRLIQACQNDRVNLQCPKNTYISPHNAFFGRLVPSSELCPFTSNLKIKENFGGKEDTSCDFAETLSRVTDLCRAKRKCRLKVEPEVFGEKDPCPNTGKYLQIGYKCTPVSFEDQNFCEGQQTRLGCARGQRLSIYSAHYGRSSNGQQQTYCGGKGQQKQEGNVVRGNKNVRQLSSNGNPCQQQQNSLKYLSVIFACVDEEVFSEGALSGRLEAMGQLKKIPEKESNNQEERDIININNNVDWKPAWPLLNDRRHEALLFLLLLLSFFLSILILLCACLMWQCRARAKERRDRRRAEEREAAANLRLCHGFGCGSGGVVYPDSSEGGSSHRLISSFQPPPPPPISLPSAATHSFGGGHYSTDIYHGCYGPTTGSSGPGSIYGGGGGGVVNCHQHWNGFIGGNNLLDNEGEESTELLRKFNNQQSIQHQQQPSSLHRYS</sequence>
<dbReference type="GO" id="GO:0005886">
    <property type="term" value="C:plasma membrane"/>
    <property type="evidence" value="ECO:0007669"/>
    <property type="project" value="UniProtKB-SubCell"/>
</dbReference>
<dbReference type="CDD" id="cd00096">
    <property type="entry name" value="Ig"/>
    <property type="match status" value="1"/>
</dbReference>
<dbReference type="PROSITE" id="PS50228">
    <property type="entry name" value="SUEL_LECTIN"/>
    <property type="match status" value="1"/>
</dbReference>
<dbReference type="InterPro" id="IPR013098">
    <property type="entry name" value="Ig_I-set"/>
</dbReference>
<reference evidence="13" key="1">
    <citation type="submission" date="2022-11" db="UniProtKB">
        <authorList>
            <consortium name="WormBaseParasite"/>
        </authorList>
    </citation>
    <scope>IDENTIFICATION</scope>
</reference>
<dbReference type="Pfam" id="PF13927">
    <property type="entry name" value="Ig_3"/>
    <property type="match status" value="1"/>
</dbReference>
<keyword evidence="5 9" id="KW-0472">Membrane</keyword>
<comment type="subcellular location">
    <subcellularLocation>
        <location evidence="1">Cell membrane</location>
    </subcellularLocation>
</comment>
<dbReference type="InterPro" id="IPR043159">
    <property type="entry name" value="Lectin_gal-bd_sf"/>
</dbReference>
<evidence type="ECO:0000256" key="8">
    <source>
        <dbReference type="ARBA" id="ARBA00023319"/>
    </source>
</evidence>
<dbReference type="Pfam" id="PF02140">
    <property type="entry name" value="SUEL_Lectin"/>
    <property type="match status" value="1"/>
</dbReference>
<feature type="domain" description="SUEL-type lectin" evidence="10">
    <location>
        <begin position="436"/>
        <end position="537"/>
    </location>
</feature>
<evidence type="ECO:0000256" key="1">
    <source>
        <dbReference type="ARBA" id="ARBA00004236"/>
    </source>
</evidence>
<dbReference type="PANTHER" id="PTHR12231">
    <property type="entry name" value="CTX-RELATED TYPE I TRANSMEMBRANE PROTEIN"/>
    <property type="match status" value="1"/>
</dbReference>
<evidence type="ECO:0000259" key="10">
    <source>
        <dbReference type="PROSITE" id="PS50228"/>
    </source>
</evidence>
<keyword evidence="9" id="KW-1133">Transmembrane helix</keyword>
<proteinExistence type="predicted"/>
<evidence type="ECO:0000313" key="13">
    <source>
        <dbReference type="WBParaSite" id="scf7180000418723.g2814"/>
    </source>
</evidence>
<keyword evidence="12" id="KW-1185">Reference proteome</keyword>
<protein>
    <submittedName>
        <fullName evidence="13">Uncharacterized protein</fullName>
    </submittedName>
</protein>
<dbReference type="SUPFAM" id="SSF48726">
    <property type="entry name" value="Immunoglobulin"/>
    <property type="match status" value="3"/>
</dbReference>
<dbReference type="InterPro" id="IPR036179">
    <property type="entry name" value="Ig-like_dom_sf"/>
</dbReference>
<dbReference type="InterPro" id="IPR003598">
    <property type="entry name" value="Ig_sub2"/>
</dbReference>
<evidence type="ECO:0000256" key="2">
    <source>
        <dbReference type="ARBA" id="ARBA00022475"/>
    </source>
</evidence>
<dbReference type="FunFam" id="2.60.40.10:FF:000328">
    <property type="entry name" value="CLUMA_CG000981, isoform A"/>
    <property type="match status" value="1"/>
</dbReference>
<feature type="domain" description="Ig-like" evidence="11">
    <location>
        <begin position="68"/>
        <end position="158"/>
    </location>
</feature>
<keyword evidence="8" id="KW-0393">Immunoglobulin domain</keyword>
<dbReference type="Gene3D" id="2.60.40.10">
    <property type="entry name" value="Immunoglobulins"/>
    <property type="match status" value="3"/>
</dbReference>
<dbReference type="InterPro" id="IPR051170">
    <property type="entry name" value="Neural/epithelial_adhesion"/>
</dbReference>
<keyword evidence="6" id="KW-1015">Disulfide bond</keyword>
<evidence type="ECO:0000313" key="12">
    <source>
        <dbReference type="Proteomes" id="UP000887560"/>
    </source>
</evidence>
<dbReference type="PANTHER" id="PTHR12231:SF253">
    <property type="entry name" value="DPR-INTERACTING PROTEIN ETA, ISOFORM B-RELATED"/>
    <property type="match status" value="1"/>
</dbReference>
<dbReference type="SMART" id="SM00409">
    <property type="entry name" value="IG"/>
    <property type="match status" value="3"/>
</dbReference>